<keyword evidence="1" id="KW-1133">Transmembrane helix</keyword>
<name>A0A365YFZ7_9MICC</name>
<reference evidence="2 3" key="1">
    <citation type="submission" date="2018-01" db="EMBL/GenBank/DDBJ databases">
        <title>Glutamicibacter soli strain NHPC-3 Whole genome sequence and assembly.</title>
        <authorList>
            <person name="Choudhury P."/>
            <person name="Gupta D."/>
            <person name="Sengupta K."/>
            <person name="Jawed A."/>
            <person name="Sultana N."/>
            <person name="Saha P."/>
        </authorList>
    </citation>
    <scope>NUCLEOTIDE SEQUENCE [LARGE SCALE GENOMIC DNA]</scope>
    <source>
        <strain evidence="2 3">NHPC-3</strain>
    </source>
</reference>
<dbReference type="InterPro" id="IPR046291">
    <property type="entry name" value="DUF6328"/>
</dbReference>
<feature type="transmembrane region" description="Helical" evidence="1">
    <location>
        <begin position="125"/>
        <end position="146"/>
    </location>
</feature>
<keyword evidence="1" id="KW-0472">Membrane</keyword>
<sequence>MSNNVHPDDSPEAPHRQWNEILQETRVMQTGVQILAAFLVILPFQARFTMLTDVEEILYVILLVFSALLIVLMLVPVLVHRYLFGQRLKATTVLLGHRVVKVVGISAGLLVAGSVWFVIQVLVGWPVSVYVGGGLMLATLFLLVLLPRLLTPRGSMPESYDEG</sequence>
<dbReference type="RefSeq" id="WP_047120053.1">
    <property type="nucleotide sequence ID" value="NZ_CM125969.1"/>
</dbReference>
<evidence type="ECO:0000313" key="2">
    <source>
        <dbReference type="EMBL" id="RBM01592.1"/>
    </source>
</evidence>
<gene>
    <name evidence="2" type="ORF">C1H84_07005</name>
</gene>
<feature type="transmembrane region" description="Helical" evidence="1">
    <location>
        <begin position="57"/>
        <end position="79"/>
    </location>
</feature>
<keyword evidence="1" id="KW-0812">Transmembrane</keyword>
<evidence type="ECO:0000256" key="1">
    <source>
        <dbReference type="SAM" id="Phobius"/>
    </source>
</evidence>
<dbReference type="Pfam" id="PF19853">
    <property type="entry name" value="DUF6328"/>
    <property type="match status" value="1"/>
</dbReference>
<dbReference type="AlphaFoldDB" id="A0A365YFZ7"/>
<organism evidence="2 3">
    <name type="scientific">Glutamicibacter soli</name>
    <dbReference type="NCBI Taxonomy" id="453836"/>
    <lineage>
        <taxon>Bacteria</taxon>
        <taxon>Bacillati</taxon>
        <taxon>Actinomycetota</taxon>
        <taxon>Actinomycetes</taxon>
        <taxon>Micrococcales</taxon>
        <taxon>Micrococcaceae</taxon>
        <taxon>Glutamicibacter</taxon>
    </lineage>
</organism>
<keyword evidence="3" id="KW-1185">Reference proteome</keyword>
<evidence type="ECO:0008006" key="4">
    <source>
        <dbReference type="Google" id="ProtNLM"/>
    </source>
</evidence>
<dbReference type="EMBL" id="POAF01000003">
    <property type="protein sequence ID" value="RBM01592.1"/>
    <property type="molecule type" value="Genomic_DNA"/>
</dbReference>
<feature type="transmembrane region" description="Helical" evidence="1">
    <location>
        <begin position="99"/>
        <end position="119"/>
    </location>
</feature>
<evidence type="ECO:0000313" key="3">
    <source>
        <dbReference type="Proteomes" id="UP000252167"/>
    </source>
</evidence>
<protein>
    <recommendedName>
        <fullName evidence="4">Sodium:proton antiporter</fullName>
    </recommendedName>
</protein>
<accession>A0A365YFZ7</accession>
<comment type="caution">
    <text evidence="2">The sequence shown here is derived from an EMBL/GenBank/DDBJ whole genome shotgun (WGS) entry which is preliminary data.</text>
</comment>
<dbReference type="Proteomes" id="UP000252167">
    <property type="component" value="Unassembled WGS sequence"/>
</dbReference>
<proteinExistence type="predicted"/>